<dbReference type="InterPro" id="IPR017853">
    <property type="entry name" value="GH"/>
</dbReference>
<dbReference type="EMBL" id="LDPG01000023">
    <property type="protein sequence ID" value="KLV15325.1"/>
    <property type="molecule type" value="Genomic_DNA"/>
</dbReference>
<dbReference type="SMART" id="SM00641">
    <property type="entry name" value="Glyco_25"/>
    <property type="match status" value="1"/>
</dbReference>
<dbReference type="SUPFAM" id="SSF51445">
    <property type="entry name" value="(Trans)glycosidases"/>
    <property type="match status" value="1"/>
</dbReference>
<dbReference type="InterPro" id="IPR002053">
    <property type="entry name" value="Glyco_hydro_25"/>
</dbReference>
<keyword evidence="3" id="KW-0326">Glycosidase</keyword>
<dbReference type="PROSITE" id="PS51904">
    <property type="entry name" value="GLYCOSYL_HYDROL_F25_2"/>
    <property type="match status" value="1"/>
</dbReference>
<dbReference type="FunFam" id="3.20.20.80:FF:000209">
    <property type="entry name" value="Glycoside hydrolase family 25"/>
    <property type="match status" value="1"/>
</dbReference>
<sequence>MKKKLFIRGIFILVSVMSVVAYLVFQGIFIPNQISADKYEIKGVDVASYQGDIDWRELEKQNMKFAFIKATEGSAFVDKYFSKNWTNANKTSMRVGAYHFFSFDSKGETQAEQFIRNVPKYKQALPPVIDVEFYANKKDNPPKREDVTKELSVMIEMLEKHYGKKVILYATQEAYDLYIKDAYPQCDIWIRSVLTKPSLSDERKWTFWQYTNRGKLSGYNGKEKYIDLNVFYGNEEEFENYGMKD</sequence>
<gene>
    <name evidence="4" type="ORF">ABW01_24540</name>
</gene>
<evidence type="ECO:0000256" key="1">
    <source>
        <dbReference type="ARBA" id="ARBA00010646"/>
    </source>
</evidence>
<comment type="caution">
    <text evidence="4">The sequence shown here is derived from an EMBL/GenBank/DDBJ whole genome shotgun (WGS) entry which is preliminary data.</text>
</comment>
<dbReference type="PATRIC" id="fig|1392.231.peg.881"/>
<dbReference type="GO" id="GO:0016998">
    <property type="term" value="P:cell wall macromolecule catabolic process"/>
    <property type="evidence" value="ECO:0007669"/>
    <property type="project" value="InterPro"/>
</dbReference>
<dbReference type="eggNOG" id="COG3757">
    <property type="taxonomic scope" value="Bacteria"/>
</dbReference>
<dbReference type="PANTHER" id="PTHR34135:SF2">
    <property type="entry name" value="LYSOZYME"/>
    <property type="match status" value="1"/>
</dbReference>
<name>A0A0E1MTR8_BACAN</name>
<dbReference type="InterPro" id="IPR018077">
    <property type="entry name" value="Glyco_hydro_fam25_subgr"/>
</dbReference>
<evidence type="ECO:0000313" key="4">
    <source>
        <dbReference type="EMBL" id="KLV15325.1"/>
    </source>
</evidence>
<organism evidence="4 5">
    <name type="scientific">Bacillus anthracis</name>
    <name type="common">anthrax bacterium</name>
    <dbReference type="NCBI Taxonomy" id="1392"/>
    <lineage>
        <taxon>Bacteria</taxon>
        <taxon>Bacillati</taxon>
        <taxon>Bacillota</taxon>
        <taxon>Bacilli</taxon>
        <taxon>Bacillales</taxon>
        <taxon>Bacillaceae</taxon>
        <taxon>Bacillus</taxon>
        <taxon>Bacillus cereus group</taxon>
    </lineage>
</organism>
<reference evidence="4 5" key="1">
    <citation type="submission" date="2015-05" db="EMBL/GenBank/DDBJ databases">
        <title>Whole genome sequence and identification of bacterial endophytes from Costus igneus.</title>
        <authorList>
            <person name="Lee Y.P."/>
            <person name="Gan H.M."/>
            <person name="Eng W."/>
            <person name="Wheatley M.S."/>
            <person name="Caraballo A."/>
            <person name="Polter S."/>
            <person name="Savka M.A."/>
            <person name="Hudson A.O."/>
        </authorList>
    </citation>
    <scope>NUCLEOTIDE SEQUENCE [LARGE SCALE GENOMIC DNA]</scope>
    <source>
        <strain evidence="4 5">RIT375</strain>
    </source>
</reference>
<dbReference type="RefSeq" id="WP_000727676.1">
    <property type="nucleotide sequence ID" value="NZ_CP007618.1"/>
</dbReference>
<evidence type="ECO:0000313" key="5">
    <source>
        <dbReference type="Proteomes" id="UP000035904"/>
    </source>
</evidence>
<evidence type="ECO:0000256" key="2">
    <source>
        <dbReference type="ARBA" id="ARBA00022801"/>
    </source>
</evidence>
<evidence type="ECO:0000256" key="3">
    <source>
        <dbReference type="ARBA" id="ARBA00023295"/>
    </source>
</evidence>
<accession>A0A0E1MTR8</accession>
<dbReference type="Gene3D" id="3.20.20.80">
    <property type="entry name" value="Glycosidases"/>
    <property type="match status" value="1"/>
</dbReference>
<dbReference type="Proteomes" id="UP000035904">
    <property type="component" value="Unassembled WGS sequence"/>
</dbReference>
<dbReference type="Pfam" id="PF01183">
    <property type="entry name" value="Glyco_hydro_25"/>
    <property type="match status" value="1"/>
</dbReference>
<dbReference type="PANTHER" id="PTHR34135">
    <property type="entry name" value="LYSOZYME"/>
    <property type="match status" value="1"/>
</dbReference>
<dbReference type="CDD" id="cd06413">
    <property type="entry name" value="GH25_muramidase_1"/>
    <property type="match status" value="1"/>
</dbReference>
<dbReference type="GO" id="GO:0016052">
    <property type="term" value="P:carbohydrate catabolic process"/>
    <property type="evidence" value="ECO:0007669"/>
    <property type="project" value="TreeGrafter"/>
</dbReference>
<protein>
    <submittedName>
        <fullName evidence="4">Glycoside hydrolase family 25</fullName>
    </submittedName>
</protein>
<keyword evidence="2 4" id="KW-0378">Hydrolase</keyword>
<dbReference type="GO" id="GO:0003796">
    <property type="term" value="F:lysozyme activity"/>
    <property type="evidence" value="ECO:0007669"/>
    <property type="project" value="InterPro"/>
</dbReference>
<dbReference type="GO" id="GO:0009253">
    <property type="term" value="P:peptidoglycan catabolic process"/>
    <property type="evidence" value="ECO:0007669"/>
    <property type="project" value="InterPro"/>
</dbReference>
<dbReference type="AlphaFoldDB" id="A0A0E1MTR8"/>
<comment type="similarity">
    <text evidence="1">Belongs to the glycosyl hydrolase 25 family.</text>
</comment>
<proteinExistence type="inferred from homology"/>